<dbReference type="PANTHER" id="PTHR28511:SF1">
    <property type="entry name" value="ENDONUCLEASE V"/>
    <property type="match status" value="1"/>
</dbReference>
<evidence type="ECO:0000256" key="1">
    <source>
        <dbReference type="ARBA" id="ARBA00004496"/>
    </source>
</evidence>
<dbReference type="GO" id="GO:0016891">
    <property type="term" value="F:RNA endonuclease activity producing 5'-phosphomonoesters, hydrolytic mechanism"/>
    <property type="evidence" value="ECO:0007669"/>
    <property type="project" value="TreeGrafter"/>
</dbReference>
<evidence type="ECO:0000256" key="4">
    <source>
        <dbReference type="ARBA" id="ARBA00022759"/>
    </source>
</evidence>
<dbReference type="GO" id="GO:0005737">
    <property type="term" value="C:cytoplasm"/>
    <property type="evidence" value="ECO:0007669"/>
    <property type="project" value="UniProtKB-SubCell"/>
</dbReference>
<evidence type="ECO:0000313" key="6">
    <source>
        <dbReference type="EMBL" id="MBE1609744.1"/>
    </source>
</evidence>
<comment type="caution">
    <text evidence="6">The sequence shown here is derived from an EMBL/GenBank/DDBJ whole genome shotgun (WGS) entry which is preliminary data.</text>
</comment>
<dbReference type="EMBL" id="JADBEM010000001">
    <property type="protein sequence ID" value="MBE1609744.1"/>
    <property type="molecule type" value="Genomic_DNA"/>
</dbReference>
<dbReference type="RefSeq" id="WP_192753273.1">
    <property type="nucleotide sequence ID" value="NZ_BAABJL010000181.1"/>
</dbReference>
<dbReference type="GO" id="GO:0003727">
    <property type="term" value="F:single-stranded RNA binding"/>
    <property type="evidence" value="ECO:0007669"/>
    <property type="project" value="TreeGrafter"/>
</dbReference>
<name>A0A927N059_9ACTN</name>
<keyword evidence="4" id="KW-0255">Endonuclease</keyword>
<evidence type="ECO:0000256" key="5">
    <source>
        <dbReference type="ARBA" id="ARBA00022801"/>
    </source>
</evidence>
<evidence type="ECO:0000256" key="3">
    <source>
        <dbReference type="ARBA" id="ARBA00022722"/>
    </source>
</evidence>
<reference evidence="6" key="1">
    <citation type="submission" date="2020-10" db="EMBL/GenBank/DDBJ databases">
        <title>Sequencing the genomes of 1000 actinobacteria strains.</title>
        <authorList>
            <person name="Klenk H.-P."/>
        </authorList>
    </citation>
    <scope>NUCLEOTIDE SEQUENCE</scope>
    <source>
        <strain evidence="6">DSM 45354</strain>
    </source>
</reference>
<keyword evidence="2" id="KW-0963">Cytoplasm</keyword>
<evidence type="ECO:0000256" key="2">
    <source>
        <dbReference type="ARBA" id="ARBA00022490"/>
    </source>
</evidence>
<dbReference type="EC" id="3.1.21.7" evidence="6"/>
<proteinExistence type="predicted"/>
<protein>
    <submittedName>
        <fullName evidence="6">Deoxyribonuclease V</fullName>
        <ecNumber evidence="6">3.1.21.7</ecNumber>
    </submittedName>
</protein>
<dbReference type="InterPro" id="IPR007581">
    <property type="entry name" value="Endonuclease-V"/>
</dbReference>
<accession>A0A927N059</accession>
<dbReference type="GO" id="GO:0006281">
    <property type="term" value="P:DNA repair"/>
    <property type="evidence" value="ECO:0007669"/>
    <property type="project" value="InterPro"/>
</dbReference>
<dbReference type="Gene3D" id="3.30.2170.10">
    <property type="entry name" value="archaeoglobus fulgidus dsm 4304 superfamily"/>
    <property type="match status" value="1"/>
</dbReference>
<dbReference type="Proteomes" id="UP000638648">
    <property type="component" value="Unassembled WGS sequence"/>
</dbReference>
<dbReference type="PANTHER" id="PTHR28511">
    <property type="entry name" value="ENDONUCLEASE V"/>
    <property type="match status" value="1"/>
</dbReference>
<organism evidence="6 7">
    <name type="scientific">Actinopolymorpha pittospori</name>
    <dbReference type="NCBI Taxonomy" id="648752"/>
    <lineage>
        <taxon>Bacteria</taxon>
        <taxon>Bacillati</taxon>
        <taxon>Actinomycetota</taxon>
        <taxon>Actinomycetes</taxon>
        <taxon>Propionibacteriales</taxon>
        <taxon>Actinopolymorphaceae</taxon>
        <taxon>Actinopolymorpha</taxon>
    </lineage>
</organism>
<evidence type="ECO:0000313" key="7">
    <source>
        <dbReference type="Proteomes" id="UP000638648"/>
    </source>
</evidence>
<keyword evidence="3" id="KW-0540">Nuclease</keyword>
<gene>
    <name evidence="6" type="ORF">HEB94_006592</name>
</gene>
<keyword evidence="7" id="KW-1185">Reference proteome</keyword>
<sequence>MDLPGTWWPEDADGLAVVQTALAARTPEPWRPPVDRPLLIGGSFCCFPRGIEGPGGPGDPVWVAAVTYAGRRRIARHVRTDTAGAAYVAGSLAMREGPALAAAVEALEPRPDVMLVDATGRDHPRRAGLAYHLGAALDLPTVGVTHRPLLASGEWPGEEEGAASPLWLAEEQVGAWVRTRRGRRPLVVHAGWRTDPDVAVEVVRRALAGTRTPLPLREARRLARRTRAQTPVGPR</sequence>
<dbReference type="Pfam" id="PF04493">
    <property type="entry name" value="Endonuclease_5"/>
    <property type="match status" value="1"/>
</dbReference>
<keyword evidence="5 6" id="KW-0378">Hydrolase</keyword>
<dbReference type="GO" id="GO:0043737">
    <property type="term" value="F:deoxyribonuclease V activity"/>
    <property type="evidence" value="ECO:0007669"/>
    <property type="project" value="UniProtKB-EC"/>
</dbReference>
<dbReference type="AlphaFoldDB" id="A0A927N059"/>
<comment type="subcellular location">
    <subcellularLocation>
        <location evidence="1">Cytoplasm</location>
    </subcellularLocation>
</comment>